<evidence type="ECO:0000313" key="2">
    <source>
        <dbReference type="EMBL" id="KAG0286682.1"/>
    </source>
</evidence>
<gene>
    <name evidence="2" type="ORF">BGZ96_009254</name>
</gene>
<sequence length="128" mass="13787">MGLIRKLSTKLQNVKDSVKCSINMTGKKDKKEQEKKEKVAILHAASTGGFSTYCDDSDGDLKDEACVRCAAEVVEEWCLVCLVCSKCCDNDTHRKPTWPKKLGEGRVSGGHGGGKPGPLTRSTSAPAM</sequence>
<feature type="compositionally biased region" description="Gly residues" evidence="1">
    <location>
        <begin position="106"/>
        <end position="116"/>
    </location>
</feature>
<keyword evidence="3" id="KW-1185">Reference proteome</keyword>
<dbReference type="Proteomes" id="UP001194696">
    <property type="component" value="Unassembled WGS sequence"/>
</dbReference>
<proteinExistence type="predicted"/>
<evidence type="ECO:0000256" key="1">
    <source>
        <dbReference type="SAM" id="MobiDB-lite"/>
    </source>
</evidence>
<feature type="region of interest" description="Disordered" evidence="1">
    <location>
        <begin position="89"/>
        <end position="128"/>
    </location>
</feature>
<evidence type="ECO:0000313" key="3">
    <source>
        <dbReference type="Proteomes" id="UP001194696"/>
    </source>
</evidence>
<name>A0ABQ7JWT1_9FUNG</name>
<reference evidence="2 3" key="1">
    <citation type="journal article" date="2020" name="Fungal Divers.">
        <title>Resolving the Mortierellaceae phylogeny through synthesis of multi-gene phylogenetics and phylogenomics.</title>
        <authorList>
            <person name="Vandepol N."/>
            <person name="Liber J."/>
            <person name="Desiro A."/>
            <person name="Na H."/>
            <person name="Kennedy M."/>
            <person name="Barry K."/>
            <person name="Grigoriev I.V."/>
            <person name="Miller A.N."/>
            <person name="O'Donnell K."/>
            <person name="Stajich J.E."/>
            <person name="Bonito G."/>
        </authorList>
    </citation>
    <scope>NUCLEOTIDE SEQUENCE [LARGE SCALE GENOMIC DNA]</scope>
    <source>
        <strain evidence="2 3">AD045</strain>
    </source>
</reference>
<comment type="caution">
    <text evidence="2">The sequence shown here is derived from an EMBL/GenBank/DDBJ whole genome shotgun (WGS) entry which is preliminary data.</text>
</comment>
<protein>
    <recommendedName>
        <fullName evidence="4">B box-type domain-containing protein</fullName>
    </recommendedName>
</protein>
<accession>A0ABQ7JWT1</accession>
<organism evidence="2 3">
    <name type="scientific">Linnemannia gamsii</name>
    <dbReference type="NCBI Taxonomy" id="64522"/>
    <lineage>
        <taxon>Eukaryota</taxon>
        <taxon>Fungi</taxon>
        <taxon>Fungi incertae sedis</taxon>
        <taxon>Mucoromycota</taxon>
        <taxon>Mortierellomycotina</taxon>
        <taxon>Mortierellomycetes</taxon>
        <taxon>Mortierellales</taxon>
        <taxon>Mortierellaceae</taxon>
        <taxon>Linnemannia</taxon>
    </lineage>
</organism>
<dbReference type="EMBL" id="JAAAIM010000553">
    <property type="protein sequence ID" value="KAG0286682.1"/>
    <property type="molecule type" value="Genomic_DNA"/>
</dbReference>
<evidence type="ECO:0008006" key="4">
    <source>
        <dbReference type="Google" id="ProtNLM"/>
    </source>
</evidence>